<dbReference type="InterPro" id="IPR010071">
    <property type="entry name" value="AA_adenyl_dom"/>
</dbReference>
<dbReference type="InterPro" id="IPR036736">
    <property type="entry name" value="ACP-like_sf"/>
</dbReference>
<dbReference type="InterPro" id="IPR001031">
    <property type="entry name" value="Thioesterase"/>
</dbReference>
<dbReference type="GO" id="GO:0043041">
    <property type="term" value="P:amino acid activation for nonribosomal peptide biosynthetic process"/>
    <property type="evidence" value="ECO:0007669"/>
    <property type="project" value="TreeGrafter"/>
</dbReference>
<keyword evidence="7" id="KW-0045">Antibiotic biosynthesis</keyword>
<dbReference type="Gene3D" id="2.30.38.10">
    <property type="entry name" value="Luciferase, Domain 3"/>
    <property type="match status" value="4"/>
</dbReference>
<dbReference type="Gene3D" id="1.10.287.490">
    <property type="entry name" value="Helix hairpin bin"/>
    <property type="match status" value="1"/>
</dbReference>
<dbReference type="GO" id="GO:0016874">
    <property type="term" value="F:ligase activity"/>
    <property type="evidence" value="ECO:0007669"/>
    <property type="project" value="UniProtKB-KW"/>
</dbReference>
<feature type="domain" description="Carrier" evidence="9">
    <location>
        <begin position="3909"/>
        <end position="3984"/>
    </location>
</feature>
<dbReference type="InterPro" id="IPR029058">
    <property type="entry name" value="AB_hydrolase_fold"/>
</dbReference>
<dbReference type="NCBIfam" id="NF003417">
    <property type="entry name" value="PRK04813.1"/>
    <property type="match status" value="4"/>
</dbReference>
<dbReference type="FunFam" id="3.40.50.12780:FF:000012">
    <property type="entry name" value="Non-ribosomal peptide synthetase"/>
    <property type="match status" value="3"/>
</dbReference>
<dbReference type="FunFam" id="3.40.50.980:FF:000001">
    <property type="entry name" value="Non-ribosomal peptide synthetase"/>
    <property type="match status" value="4"/>
</dbReference>
<dbReference type="SUPFAM" id="SSF52777">
    <property type="entry name" value="CoA-dependent acyltransferases"/>
    <property type="match status" value="7"/>
</dbReference>
<feature type="domain" description="Carrier" evidence="9">
    <location>
        <begin position="777"/>
        <end position="852"/>
    </location>
</feature>
<dbReference type="GO" id="GO:0044550">
    <property type="term" value="P:secondary metabolite biosynthetic process"/>
    <property type="evidence" value="ECO:0007669"/>
    <property type="project" value="UniProtKB-ARBA"/>
</dbReference>
<organism evidence="10 11">
    <name type="scientific">Paenibacillus mucilaginosus 3016</name>
    <dbReference type="NCBI Taxonomy" id="1116391"/>
    <lineage>
        <taxon>Bacteria</taxon>
        <taxon>Bacillati</taxon>
        <taxon>Bacillota</taxon>
        <taxon>Bacilli</taxon>
        <taxon>Bacillales</taxon>
        <taxon>Paenibacillaceae</taxon>
        <taxon>Paenibacillus</taxon>
    </lineage>
</organism>
<dbReference type="FunFam" id="1.10.1200.10:FF:000005">
    <property type="entry name" value="Nonribosomal peptide synthetase 1"/>
    <property type="match status" value="3"/>
</dbReference>
<dbReference type="Pfam" id="PF00501">
    <property type="entry name" value="AMP-binding"/>
    <property type="match status" value="4"/>
</dbReference>
<accession>H6NFM4</accession>
<dbReference type="CDD" id="cd12117">
    <property type="entry name" value="A_NRPS_Srf_like"/>
    <property type="match status" value="1"/>
</dbReference>
<dbReference type="STRING" id="1116391.PM3016_3259"/>
<dbReference type="NCBIfam" id="TIGR01733">
    <property type="entry name" value="AA-adenyl-dom"/>
    <property type="match status" value="4"/>
</dbReference>
<dbReference type="Gene3D" id="3.40.50.1820">
    <property type="entry name" value="alpha/beta hydrolase"/>
    <property type="match status" value="1"/>
</dbReference>
<dbReference type="GO" id="GO:0017000">
    <property type="term" value="P:antibiotic biosynthetic process"/>
    <property type="evidence" value="ECO:0007669"/>
    <property type="project" value="UniProtKB-KW"/>
</dbReference>
<dbReference type="InterPro" id="IPR001242">
    <property type="entry name" value="Condensation_dom"/>
</dbReference>
<dbReference type="SUPFAM" id="SSF53474">
    <property type="entry name" value="alpha/beta-Hydrolases"/>
    <property type="match status" value="1"/>
</dbReference>
<evidence type="ECO:0000256" key="8">
    <source>
        <dbReference type="ARBA" id="ARBA00023268"/>
    </source>
</evidence>
<dbReference type="FunFam" id="3.30.300.30:FF:000010">
    <property type="entry name" value="Enterobactin synthetase component F"/>
    <property type="match status" value="3"/>
</dbReference>
<evidence type="ECO:0000256" key="4">
    <source>
        <dbReference type="ARBA" id="ARBA00022553"/>
    </source>
</evidence>
<dbReference type="KEGG" id="pmq:PM3016_3259"/>
<evidence type="ECO:0000313" key="10">
    <source>
        <dbReference type="EMBL" id="AFC30110.1"/>
    </source>
</evidence>
<dbReference type="InterPro" id="IPR006162">
    <property type="entry name" value="Ppantetheine_attach_site"/>
</dbReference>
<dbReference type="InterPro" id="IPR025110">
    <property type="entry name" value="AMP-bd_C"/>
</dbReference>
<keyword evidence="3" id="KW-0596">Phosphopantetheine</keyword>
<dbReference type="RefSeq" id="WP_014370156.1">
    <property type="nucleotide sequence ID" value="NC_016935.1"/>
</dbReference>
<evidence type="ECO:0000256" key="7">
    <source>
        <dbReference type="ARBA" id="ARBA00023194"/>
    </source>
</evidence>
<dbReference type="Gene3D" id="3.30.559.30">
    <property type="entry name" value="Nonribosomal peptide synthetase, condensation domain"/>
    <property type="match status" value="4"/>
</dbReference>
<evidence type="ECO:0000256" key="5">
    <source>
        <dbReference type="ARBA" id="ARBA00022598"/>
    </source>
</evidence>
<dbReference type="Gene3D" id="3.30.559.10">
    <property type="entry name" value="Chloramphenicol acetyltransferase-like domain"/>
    <property type="match status" value="3"/>
</dbReference>
<dbReference type="PROSITE" id="PS00012">
    <property type="entry name" value="PHOSPHOPANTETHEINE"/>
    <property type="match status" value="3"/>
</dbReference>
<dbReference type="Pfam" id="PF00975">
    <property type="entry name" value="Thioesterase"/>
    <property type="match status" value="1"/>
</dbReference>
<keyword evidence="5" id="KW-0436">Ligase</keyword>
<comment type="cofactor">
    <cofactor evidence="1">
        <name>pantetheine 4'-phosphate</name>
        <dbReference type="ChEBI" id="CHEBI:47942"/>
    </cofactor>
</comment>
<dbReference type="Gene3D" id="3.40.50.980">
    <property type="match status" value="8"/>
</dbReference>
<evidence type="ECO:0000313" key="11">
    <source>
        <dbReference type="Proteomes" id="UP000007523"/>
    </source>
</evidence>
<dbReference type="GO" id="GO:0008610">
    <property type="term" value="P:lipid biosynthetic process"/>
    <property type="evidence" value="ECO:0007669"/>
    <property type="project" value="UniProtKB-ARBA"/>
</dbReference>
<dbReference type="InterPro" id="IPR020806">
    <property type="entry name" value="PKS_PP-bd"/>
</dbReference>
<evidence type="ECO:0000256" key="2">
    <source>
        <dbReference type="ARBA" id="ARBA00006432"/>
    </source>
</evidence>
<dbReference type="Gene3D" id="3.30.300.30">
    <property type="match status" value="4"/>
</dbReference>
<dbReference type="PROSITE" id="PS50075">
    <property type="entry name" value="CARRIER"/>
    <property type="match status" value="4"/>
</dbReference>
<reference evidence="10 11" key="1">
    <citation type="journal article" date="2012" name="J. Bacteriol.">
        <title>Complete Genome Sequence of Paenibacillus mucilaginosus 3016, a Bacterium Functional as Microbial Fertilizer.</title>
        <authorList>
            <person name="Ma M."/>
            <person name="Wang Z."/>
            <person name="Li L."/>
            <person name="Jiang X."/>
            <person name="Guan D."/>
            <person name="Cao F."/>
            <person name="Chen H."/>
            <person name="Wang X."/>
            <person name="Shen D."/>
            <person name="Du B."/>
            <person name="Li J."/>
        </authorList>
    </citation>
    <scope>NUCLEOTIDE SEQUENCE [LARGE SCALE GENOMIC DNA]</scope>
    <source>
        <strain evidence="10 11">3016</strain>
    </source>
</reference>
<dbReference type="PANTHER" id="PTHR45527:SF1">
    <property type="entry name" value="FATTY ACID SYNTHASE"/>
    <property type="match status" value="1"/>
</dbReference>
<dbReference type="Pfam" id="PF13193">
    <property type="entry name" value="AMP-binding_C"/>
    <property type="match status" value="4"/>
</dbReference>
<dbReference type="GO" id="GO:0005829">
    <property type="term" value="C:cytosol"/>
    <property type="evidence" value="ECO:0007669"/>
    <property type="project" value="TreeGrafter"/>
</dbReference>
<evidence type="ECO:0000256" key="3">
    <source>
        <dbReference type="ARBA" id="ARBA00022450"/>
    </source>
</evidence>
<keyword evidence="11" id="KW-1185">Reference proteome</keyword>
<dbReference type="CDD" id="cd19531">
    <property type="entry name" value="LCL_NRPS-like"/>
    <property type="match status" value="3"/>
</dbReference>
<keyword evidence="8" id="KW-0511">Multifunctional enzyme</keyword>
<comment type="similarity">
    <text evidence="2">Belongs to the ATP-dependent AMP-binding enzyme family.</text>
</comment>
<dbReference type="SMART" id="SM00823">
    <property type="entry name" value="PKS_PP"/>
    <property type="match status" value="4"/>
</dbReference>
<evidence type="ECO:0000256" key="1">
    <source>
        <dbReference type="ARBA" id="ARBA00001957"/>
    </source>
</evidence>
<dbReference type="Pfam" id="PF00668">
    <property type="entry name" value="Condensation"/>
    <property type="match status" value="4"/>
</dbReference>
<sequence length="4231" mass="472176">MNKETPAGILHEDPTPSMTYWTSLGLDEVERNGLSFDSFDSSAVRQERIVHTLPDELAGKVINITKNNDMLLYVVFLSALSIGLMKYTGREERIIGIPAYAPGGQKNRAVPNKVLPLKTGVSGEWSVKQLLKDMQQKTLDAYEHQYVDVEAHLQQANVCRSLTELIPIRAALNTLHSASDIEYIVNSSSSELTLALNKGEDGSLEAVFVYNAGWLQRETVERFAGAFFEVLGQMLTQPNQAIAAISIAAEHERSQILYEFNRTDTAYADSRLTLPELFTAQAAKSPDRTAVWFQDKPYTFREIEEQSNALARLLQARGVKPESVVGILLERSVELIVGILGVLKSGAAYLPLDPGHPKARKEYILQEAGVKLLLSVSPLAGELDYSGELLDAADSGLFAGDIRPVEPWAGLHDLAYVIYTSGTTGNPKGVMVEHRTLSLTLLWEQQEYGYGDRHLSLPIINHAFDGFITSIFAPLLSGSGVILVSGEEMTKPDAISEYVRRLPVTHYISVPSIYLTLVEFLEAEDVRHLQMATFVGEELPLKAIEYTRQLNPQIEIVNRYGPSENTVDTTIMRHVSADRRPGGSVPIGRPVANTKVFIVDRHHALVPVGVPGELCIGGERLARGYLNRDDLTARSFIPSPFEPGGTIYKTGDLAKWLPDGTIEFLGRIDNQVKIRGVRIELREIENRLLSHPELKEAVVLVKMSPQKEPYLTAYFVGTPQADPAAVKAYLKEHLPAYMVPAYFIPLDRMPLTTNGKIDRRALPEPDFERAGAGFYQAPQTGTEQRLAQLWSEVLGAERVGIHDNFFDLGGHSLKATSLLSKLHKQMKVKLTLKELFGHPTIREMAGLIDTGADAADSPYDRIEPCGPQEWYETSTSQKRMYLIQQLQKGTAYNMPLLCEVEGEFDRQRMEAVFRGLIDRHESLRTSFDNRDGMILQKVHPEGIPFQLVLRQADGEDAESLMQSFVRPFDLSEAPLFRAELAETGGRIYLMTDMHHIVSDGVSAQLLMREFAELYRGGELEPLRIQYKDYAAWQSRFLQSEAMSRQEAYWKGRFEGEIPVLTLPYDRVRPVMQSFEGGRVGFSLDESEADLVRSIARETGSTTQMVLLSAYYILLAKYSGQEDMVIGSAAAGRPHADLQNIVGMFVHTLALRNQAAGAKRYSEFLAEVKRHALEAYENDAYPFESLVDAIQVERDPGRNPLFDVMFNMSHDEEESEAVLEGFRLNQVKRESGLSKFDLTLHASENKRTIECGLEYSRALFEADTVERMALHYKHIIRQIGRNRETQLADIDLITEEEKREILEQFNATSTEYPRGLTIHALFEEQVRRTPERTAAIYDGRSVTYRELNARANRLARVLRNEGVGADIVVAIMVERSIEMLIGLLGILKAGGAYLPVDPDYPNERIEYMLNDCEAGILLTSGGTAQRFAFAGITFDIAAESERAGLAESDPDTETQVSHLAYVVYSSGSTGQPKGILAEHRNVVRLVKNTNYVEFREDDRILPTGALVFDATTFEIWGALLNGLTLVLVPQDTILSAEKLGRALEEHRITILWLSVALFNQLAQEKPEMFRPVRFMVVGGEVLSPKHINLVRHACPDLQISNVYGPTENTTFSTSYPIHRDFDTNIPIGRPISNTTAYVVGKRGELLPKGVFGELVLGGDGVARGYLNLPEQTADKFVPSPFVPGERLYRSGDVVRWLSDGNIEFQGRADTQVKIRGFRIELEEIRRRLTGHRSVKEAYVTVQETEEQGRLLCAYLTAEGGFDRSAVRSYLKESLPDYMVPSYMKVLDQLPLTTNGKVDKRALPGISPEELAEGTYEAPRNAAEEKLVEIWQGVLGVRRIGIEDHFFDLGGHSLKAMAAIGLIHKELHKAVPLRTFFECPTIKSLSGYLEQTAAGVHEGIPKAGAKPVYPASSAQKRMYTLQQLDQESTAYNIPAVFRLNGTIDQAKIERTLQQLVKRHDAFRTSFETRDGEVVQLVHPDIAFQVEVSEGAGSADDLAGTIQRFIRVFDLAQAPLFRAELAFTSEGTYLLLDMHHIISDGVSMGILAEEFAGLYRGEALEPLRIQYTDYSEWQNGGLRSEPMKEQRNYWVSLFQDELPVLNMPYDYERPAVQSFEGSTLRLALGEAGTERLRSLAKQTGSTLNMVLLSALYILLAKYSEQEDIIVGTPVAGRNHPELAGVVGMFVNTLALRAQPAAAKTYAEFLHEVKEHSLKAYEYQSYPLEELLEQINAVRDISRNPLFDVMFALNTEEGPPPGEAESGWDGLVMDPVRFDSSISKFDLSVNVLERPGSLDISFEYSSRLFREETIRRLGSHYLQLITDLPHLLEAKLADIEMITPQERVKLLEEFAGVGVREGYAPEETFHPHVEAQAIRTPEETAVVYMEERLTYRELNGQANRLARRLREAGIGRESVVGILADRSVHLLVAVLAVWKAGGAYVPLDPDYPSDRISYMLRDSGAAVLLTERSLTGGPLADALGESPALRTVLCLDDAASYAEDASNLPLINEPGDMAYIIYTSGTTGLPKGVMIEHRALLNTAAAYRRDYRLERGPVRLLQLASFSFDVFVGDIARTLYNGGMMVICPKDDRIDPARMYGWIRDYGLTVFESTPALIVPFLHYLADNGLELSSMELLITSSDSCSVADYRFMQERFGSRFRLINAYGVTEAAIDSGYYDEPLCNLPEAGNVPIGRPWLNARFYILDARLRPVPVGVPGELCIGGAGVARGYLNRPELTEEKFVPNPYVPGEKLYRTGDLARWMPDGNVDFIGRIDNQVKIRGYRIELGEIEARLLGLPGIQEAVVIGRKDGSGQMQLCAYFTAEHSLPAGDIRRQLAQDLPGYMIPSFFVQLEKMPITPNGKLDRKALPAPDGKLHLGAEYIRPRTPLEEQLARIWQEVLGVEKVGVSDHFFELGGHSLKAALLVNRIHKELNVELPLREVFRCPTVEDMAQAIAGMEKIAYAGIPAAASSAYYPVSSAQKRLYILQQLEGAEISYNMTGVLVLDGELDRTRFEEAFRKLIARHEALRTGFELVEGELVQRIEPEVKFAVEFTQADEEEAHDIVRRFVRKFELTQPPLLRVGLIELSKQRHLLMLDLHHIISDGVSMDILTEEFGRLYFGEGLPPLSVQYKDYAVWQQSAEQQALAAGHEAYWLQQFQGELPVLQMPTDYDRPAVRRFEGSTYSFHMDAQLGGKLKRLAADNGATLYMVLFAAYVILLHKYTGQEDLIVGTPVAGRTHPDVQPLVGMFVNTLAIRSYPARTKSFRSYLQEVREATLEAYEHQSYPFEELVEKLQVSRDLSRNPLFDVMFVLQNTENRALELEGLQLTAYPNQNTVARFDLTLDVTENSEGLACRIEYAAALYAKETIERFAVHFRQLLTAIAGGQDAPIAALGILTSAEQKQLYREFNDTAADYESGKTIHELIEEQAERTPDGTAVVFEGRRLTYSELNQRANRLARRLRALGVQPDQPVGLMLERSLEMVVGLLAVLKAGGAYVPIDPEYPEDRIRYMLEDSGTQLLLLQSRLRERIHFTGTVVPVDDESLYGGEDSSNLPPVPGPSHLAYIIYTSGTTGRPKGVMLEHRGLCSLKRVFDGVLRMTQEDRVVQFASLSFDAATWEVCQALFFGAALYIPSKETILDYPAFERYMNANAITTATLPPAYAAYLKPERLPGMTKLITAGSASSMELVRQWQSRVRYFNAYGPTEDSICTTVWEASAGISGLKSVPIGRPIANHRIYIVDADLQPQPVGVVGELCIAGVGLARGYWNRPDLTAEKFVMSPFLPGERMYRSGDLARWLPDGSIEYVGRADHQVKIRGFRIELDEIERRLAGYPAITEAAVIAKENGRRGKYLSAYVTVSGVFDKAGIIAYLKESLPDYMVPAHLKALDGLPLTPNGKVDKRALANLPADELEGRVYEAPGNPTEARLAAIWEEVLGIPGIGIQDHFFEAGGSSLSLVKLSSMIKDEFHVSLPLTSLYKYPTIKLLSPFLLHEELRSKLEEDGLALLNEKQDAHLFAFPPIAGLGIVYSELARSLDSHSFYSFDFIESEDRIERYVKLITAVQPEGPYVLFGYSAGGNLAFEVAVELNRRGLEVSDVIMLDSGKFDSTAVQIQDGDQRRLHDELMEEAAGHPYYKALLDNESFRQKLVERIRIYSGYLNSMSNDEIIQASIHLVESEKEGEAPNSVNASSAPLDWSHYTTKDFKRYPGFGTHGEMIAGANLLSNAAVLAEILKQTSKIEVF</sequence>
<dbReference type="GO" id="GO:0031177">
    <property type="term" value="F:phosphopantetheine binding"/>
    <property type="evidence" value="ECO:0007669"/>
    <property type="project" value="InterPro"/>
</dbReference>
<dbReference type="HOGENOM" id="CLU_223868_0_0_9"/>
<feature type="domain" description="Carrier" evidence="9">
    <location>
        <begin position="2876"/>
        <end position="2951"/>
    </location>
</feature>
<dbReference type="PANTHER" id="PTHR45527">
    <property type="entry name" value="NONRIBOSOMAL PEPTIDE SYNTHETASE"/>
    <property type="match status" value="1"/>
</dbReference>
<gene>
    <name evidence="10" type="ORF">PM3016_3259</name>
</gene>
<proteinExistence type="inferred from homology"/>
<name>H6NFM4_9BACL</name>
<dbReference type="InterPro" id="IPR045851">
    <property type="entry name" value="AMP-bd_C_sf"/>
</dbReference>
<keyword evidence="4" id="KW-0597">Phosphoprotein</keyword>
<feature type="domain" description="Carrier" evidence="9">
    <location>
        <begin position="1816"/>
        <end position="1891"/>
    </location>
</feature>
<dbReference type="InterPro" id="IPR020845">
    <property type="entry name" value="AMP-binding_CS"/>
</dbReference>
<dbReference type="InterPro" id="IPR023213">
    <property type="entry name" value="CAT-like_dom_sf"/>
</dbReference>
<keyword evidence="6" id="KW-0677">Repeat</keyword>
<protein>
    <submittedName>
        <fullName evidence="10">Tyrocidine synthase 3</fullName>
    </submittedName>
</protein>
<dbReference type="EMBL" id="CP003235">
    <property type="protein sequence ID" value="AFC30110.1"/>
    <property type="molecule type" value="Genomic_DNA"/>
</dbReference>
<dbReference type="Gene3D" id="1.10.1200.10">
    <property type="entry name" value="ACP-like"/>
    <property type="match status" value="4"/>
</dbReference>
<evidence type="ECO:0000256" key="6">
    <source>
        <dbReference type="ARBA" id="ARBA00022737"/>
    </source>
</evidence>
<evidence type="ECO:0000259" key="9">
    <source>
        <dbReference type="PROSITE" id="PS50075"/>
    </source>
</evidence>
<dbReference type="PROSITE" id="PS00455">
    <property type="entry name" value="AMP_BINDING"/>
    <property type="match status" value="4"/>
</dbReference>
<dbReference type="SUPFAM" id="SSF56801">
    <property type="entry name" value="Acetyl-CoA synthetase-like"/>
    <property type="match status" value="4"/>
</dbReference>
<dbReference type="InterPro" id="IPR009081">
    <property type="entry name" value="PP-bd_ACP"/>
</dbReference>
<dbReference type="InterPro" id="IPR000873">
    <property type="entry name" value="AMP-dep_synth/lig_dom"/>
</dbReference>
<dbReference type="CDD" id="cd05930">
    <property type="entry name" value="A_NRPS"/>
    <property type="match status" value="1"/>
</dbReference>
<dbReference type="Pfam" id="PF00550">
    <property type="entry name" value="PP-binding"/>
    <property type="match status" value="4"/>
</dbReference>
<dbReference type="FunFam" id="3.30.559.30:FF:000001">
    <property type="entry name" value="Non-ribosomal peptide synthetase"/>
    <property type="match status" value="1"/>
</dbReference>
<dbReference type="SUPFAM" id="SSF47336">
    <property type="entry name" value="ACP-like"/>
    <property type="match status" value="4"/>
</dbReference>
<dbReference type="Proteomes" id="UP000007523">
    <property type="component" value="Chromosome"/>
</dbReference>
<dbReference type="FunFam" id="2.30.38.10:FF:000001">
    <property type="entry name" value="Non-ribosomal peptide synthetase PvdI"/>
    <property type="match status" value="3"/>
</dbReference>